<organism evidence="1 2">
    <name type="scientific">Microdochium bolleyi</name>
    <dbReference type="NCBI Taxonomy" id="196109"/>
    <lineage>
        <taxon>Eukaryota</taxon>
        <taxon>Fungi</taxon>
        <taxon>Dikarya</taxon>
        <taxon>Ascomycota</taxon>
        <taxon>Pezizomycotina</taxon>
        <taxon>Sordariomycetes</taxon>
        <taxon>Xylariomycetidae</taxon>
        <taxon>Xylariales</taxon>
        <taxon>Microdochiaceae</taxon>
        <taxon>Microdochium</taxon>
    </lineage>
</organism>
<protein>
    <recommendedName>
        <fullName evidence="3">RmlC-like cupin domain-containing protein</fullName>
    </recommendedName>
</protein>
<dbReference type="Proteomes" id="UP000070501">
    <property type="component" value="Unassembled WGS sequence"/>
</dbReference>
<proteinExistence type="predicted"/>
<dbReference type="SUPFAM" id="SSF51182">
    <property type="entry name" value="RmlC-like cupins"/>
    <property type="match status" value="1"/>
</dbReference>
<dbReference type="InParanoid" id="A0A136J308"/>
<reference evidence="2" key="1">
    <citation type="submission" date="2016-02" db="EMBL/GenBank/DDBJ databases">
        <title>Draft genome sequence of Microdochium bolleyi, a fungal endophyte of beachgrass.</title>
        <authorList>
            <consortium name="DOE Joint Genome Institute"/>
            <person name="David A.S."/>
            <person name="May G."/>
            <person name="Haridas S."/>
            <person name="Lim J."/>
            <person name="Wang M."/>
            <person name="Labutti K."/>
            <person name="Lipzen A."/>
            <person name="Barry K."/>
            <person name="Grigoriev I.V."/>
        </authorList>
    </citation>
    <scope>NUCLEOTIDE SEQUENCE [LARGE SCALE GENOMIC DNA]</scope>
    <source>
        <strain evidence="2">J235TASD1</strain>
    </source>
</reference>
<sequence>MSQWQARAAEHFQNESDTQRIIDLALAVSFLEMKKTVTDASQHFSSEHGELAWQLIRGALGSTLCRGPVFKQPQGYFAIHLCSLLIDCSKTDVLYRLHVWLPGQSLAPAGFTVHSHQGFAQSWVLAGQATDTHFDVEDAAADLQAATHAKYGVVQNFQRLETDPEGRKHRVSSTLQSTGQLVKATEADRMTYLTGTTYTMPPGTIHCTDYVPGELYAAIFVFDSNRGWVQDSHVLGPREGNGHTNERYQNEVRPRQLVDAVDAAMTRPAPRDTCRG</sequence>
<evidence type="ECO:0000313" key="2">
    <source>
        <dbReference type="Proteomes" id="UP000070501"/>
    </source>
</evidence>
<evidence type="ECO:0008006" key="3">
    <source>
        <dbReference type="Google" id="ProtNLM"/>
    </source>
</evidence>
<keyword evidence="2" id="KW-1185">Reference proteome</keyword>
<evidence type="ECO:0000313" key="1">
    <source>
        <dbReference type="EMBL" id="KXJ91630.1"/>
    </source>
</evidence>
<gene>
    <name evidence="1" type="ORF">Micbo1qcDRAFT_174666</name>
</gene>
<dbReference type="OrthoDB" id="423576at2759"/>
<dbReference type="InterPro" id="IPR011051">
    <property type="entry name" value="RmlC_Cupin_sf"/>
</dbReference>
<name>A0A136J308_9PEZI</name>
<accession>A0A136J308</accession>
<dbReference type="AlphaFoldDB" id="A0A136J308"/>
<dbReference type="EMBL" id="KQ964249">
    <property type="protein sequence ID" value="KXJ91630.1"/>
    <property type="molecule type" value="Genomic_DNA"/>
</dbReference>